<dbReference type="SUPFAM" id="SSF52047">
    <property type="entry name" value="RNI-like"/>
    <property type="match status" value="1"/>
</dbReference>
<dbReference type="InterPro" id="IPR036047">
    <property type="entry name" value="F-box-like_dom_sf"/>
</dbReference>
<dbReference type="EnsemblMetazoa" id="GPAI020458-RA">
    <property type="protein sequence ID" value="GPAI020458-PA"/>
    <property type="gene ID" value="GPAI020458"/>
</dbReference>
<dbReference type="InterPro" id="IPR032675">
    <property type="entry name" value="LRR_dom_sf"/>
</dbReference>
<dbReference type="Gene3D" id="3.80.10.10">
    <property type="entry name" value="Ribonuclease Inhibitor"/>
    <property type="match status" value="1"/>
</dbReference>
<reference evidence="3" key="1">
    <citation type="submission" date="2014-03" db="EMBL/GenBank/DDBJ databases">
        <authorList>
            <person name="Aksoy S."/>
            <person name="Warren W."/>
            <person name="Wilson R.K."/>
        </authorList>
    </citation>
    <scope>NUCLEOTIDE SEQUENCE [LARGE SCALE GENOMIC DNA]</scope>
    <source>
        <strain evidence="3">IAEA</strain>
    </source>
</reference>
<name>A0A1A9ZNX5_GLOPL</name>
<dbReference type="Gene3D" id="1.20.1280.50">
    <property type="match status" value="1"/>
</dbReference>
<keyword evidence="3" id="KW-1185">Reference proteome</keyword>
<feature type="domain" description="F-box" evidence="1">
    <location>
        <begin position="52"/>
        <end position="91"/>
    </location>
</feature>
<dbReference type="STRING" id="7398.A0A1A9ZNX5"/>
<evidence type="ECO:0000259" key="1">
    <source>
        <dbReference type="SMART" id="SM00256"/>
    </source>
</evidence>
<reference evidence="2" key="2">
    <citation type="submission" date="2020-05" db="UniProtKB">
        <authorList>
            <consortium name="EnsemblMetazoa"/>
        </authorList>
    </citation>
    <scope>IDENTIFICATION</scope>
    <source>
        <strain evidence="2">IAEA</strain>
    </source>
</reference>
<accession>A0A1A9ZNX5</accession>
<sequence>MDNENLPNESERCHNSSYNLTLQEQEKAVEMNDFVDGLSGLQTNDNITALALSNEIWIEIFSYLSYGDVKQVSLVCKGWCQLVHATLLRGRTKLVITQRNLRNICELAENEGLNYENVEVDEKWEVFNSVEHEFLLKIFKYAGPTITKLKLYQISTIEALVHFLPKLEELDLSDATENQSKRMDISKFSNVKSIRMPKCVYGIKDIFCLPLYNVPSIRYGKLGICIDTSSVNRLNMLSRDASSLRWLHIELRHYTPNALTLRDRLSLQETFRKLTHLEELCLVNCCDKEFAKWFWKVFQRKVILTR</sequence>
<dbReference type="AlphaFoldDB" id="A0A1A9ZNX5"/>
<evidence type="ECO:0000313" key="3">
    <source>
        <dbReference type="Proteomes" id="UP000092445"/>
    </source>
</evidence>
<dbReference type="VEuPathDB" id="VectorBase:GPAI020458"/>
<dbReference type="Pfam" id="PF12937">
    <property type="entry name" value="F-box-like"/>
    <property type="match status" value="1"/>
</dbReference>
<protein>
    <submittedName>
        <fullName evidence="2">F-box domain-containing protein</fullName>
    </submittedName>
</protein>
<dbReference type="Proteomes" id="UP000092445">
    <property type="component" value="Unassembled WGS sequence"/>
</dbReference>
<dbReference type="SMART" id="SM00256">
    <property type="entry name" value="FBOX"/>
    <property type="match status" value="1"/>
</dbReference>
<dbReference type="SUPFAM" id="SSF81383">
    <property type="entry name" value="F-box domain"/>
    <property type="match status" value="1"/>
</dbReference>
<organism evidence="2 3">
    <name type="scientific">Glossina pallidipes</name>
    <name type="common">Tsetse fly</name>
    <dbReference type="NCBI Taxonomy" id="7398"/>
    <lineage>
        <taxon>Eukaryota</taxon>
        <taxon>Metazoa</taxon>
        <taxon>Ecdysozoa</taxon>
        <taxon>Arthropoda</taxon>
        <taxon>Hexapoda</taxon>
        <taxon>Insecta</taxon>
        <taxon>Pterygota</taxon>
        <taxon>Neoptera</taxon>
        <taxon>Endopterygota</taxon>
        <taxon>Diptera</taxon>
        <taxon>Brachycera</taxon>
        <taxon>Muscomorpha</taxon>
        <taxon>Hippoboscoidea</taxon>
        <taxon>Glossinidae</taxon>
        <taxon>Glossina</taxon>
    </lineage>
</organism>
<evidence type="ECO:0000313" key="2">
    <source>
        <dbReference type="EnsemblMetazoa" id="GPAI020458-PA"/>
    </source>
</evidence>
<dbReference type="InterPro" id="IPR001810">
    <property type="entry name" value="F-box_dom"/>
</dbReference>
<proteinExistence type="predicted"/>